<dbReference type="EMBL" id="CP118615">
    <property type="protein sequence ID" value="WDZ82307.1"/>
    <property type="molecule type" value="Genomic_DNA"/>
</dbReference>
<reference evidence="2 3" key="1">
    <citation type="submission" date="2023-02" db="EMBL/GenBank/DDBJ databases">
        <authorList>
            <person name="Mo P."/>
        </authorList>
    </citation>
    <scope>NUCLEOTIDE SEQUENCE [LARGE SCALE GENOMIC DNA]</scope>
    <source>
        <strain evidence="2 3">HUAS 3</strain>
    </source>
</reference>
<dbReference type="InterPro" id="IPR050559">
    <property type="entry name" value="P-Pant_transferase_sf"/>
</dbReference>
<protein>
    <recommendedName>
        <fullName evidence="4">4'-phosphopantetheinyl transferase</fullName>
    </recommendedName>
</protein>
<evidence type="ECO:0000313" key="3">
    <source>
        <dbReference type="Proteomes" id="UP001219605"/>
    </source>
</evidence>
<evidence type="ECO:0000313" key="2">
    <source>
        <dbReference type="EMBL" id="WDZ82307.1"/>
    </source>
</evidence>
<evidence type="ECO:0008006" key="4">
    <source>
        <dbReference type="Google" id="ProtNLM"/>
    </source>
</evidence>
<name>A0ABY7ZHK4_9ACTN</name>
<sequence>MPVGTVWWADLGMLRPWHLRLLDDTERRRLATIVHPRSRRQSTLGAVLLRLAVARHTGASADRLRVVRACPSCPGQHGRPRLPDHPVGVSVSHSGRRVAVAVGDHAGADGWTGLGVDVERLDPGRPPADLARWCRQEAVVKATGDGLRVRVRDVTVTRSRLLGYPGRPELRGHLWDLRPGPGYRAAAALVGPPPLPPRPRIVERSAAALLTGRRRRPARGVRRARRVRLARRARCDRGFPAA</sequence>
<organism evidence="2 3">
    <name type="scientific">Micromonospora cathayae</name>
    <dbReference type="NCBI Taxonomy" id="3028804"/>
    <lineage>
        <taxon>Bacteria</taxon>
        <taxon>Bacillati</taxon>
        <taxon>Actinomycetota</taxon>
        <taxon>Actinomycetes</taxon>
        <taxon>Micromonosporales</taxon>
        <taxon>Micromonosporaceae</taxon>
        <taxon>Micromonospora</taxon>
    </lineage>
</organism>
<gene>
    <name evidence="2" type="ORF">PVK37_17560</name>
</gene>
<dbReference type="PANTHER" id="PTHR12215">
    <property type="entry name" value="PHOSPHOPANTETHEINE TRANSFERASE"/>
    <property type="match status" value="1"/>
</dbReference>
<dbReference type="RefSeq" id="WP_275028527.1">
    <property type="nucleotide sequence ID" value="NZ_CP118615.1"/>
</dbReference>
<dbReference type="Proteomes" id="UP001219605">
    <property type="component" value="Chromosome"/>
</dbReference>
<accession>A0ABY7ZHK4</accession>
<dbReference type="InterPro" id="IPR037143">
    <property type="entry name" value="4-PPantetheinyl_Trfase_dom_sf"/>
</dbReference>
<keyword evidence="3" id="KW-1185">Reference proteome</keyword>
<dbReference type="PANTHER" id="PTHR12215:SF10">
    <property type="entry name" value="L-AMINOADIPATE-SEMIALDEHYDE DEHYDROGENASE-PHOSPHOPANTETHEINYL TRANSFERASE"/>
    <property type="match status" value="1"/>
</dbReference>
<proteinExistence type="predicted"/>
<dbReference type="SUPFAM" id="SSF56214">
    <property type="entry name" value="4'-phosphopantetheinyl transferase"/>
    <property type="match status" value="2"/>
</dbReference>
<keyword evidence="1" id="KW-0808">Transferase</keyword>
<evidence type="ECO:0000256" key="1">
    <source>
        <dbReference type="ARBA" id="ARBA00022679"/>
    </source>
</evidence>
<dbReference type="Gene3D" id="3.90.470.20">
    <property type="entry name" value="4'-phosphopantetheinyl transferase domain"/>
    <property type="match status" value="1"/>
</dbReference>